<organism evidence="16 17">
    <name type="scientific">Achlya hypogyna</name>
    <name type="common">Oomycete</name>
    <name type="synonym">Protoachlya hypogyna</name>
    <dbReference type="NCBI Taxonomy" id="1202772"/>
    <lineage>
        <taxon>Eukaryota</taxon>
        <taxon>Sar</taxon>
        <taxon>Stramenopiles</taxon>
        <taxon>Oomycota</taxon>
        <taxon>Saprolegniomycetes</taxon>
        <taxon>Saprolegniales</taxon>
        <taxon>Achlyaceae</taxon>
        <taxon>Achlya</taxon>
    </lineage>
</organism>
<evidence type="ECO:0000256" key="9">
    <source>
        <dbReference type="ARBA" id="ARBA00022803"/>
    </source>
</evidence>
<sequence>MVADEKVVGVVAAVVFWNSLGNGFAWDDRGSILTNADVRSDATPVTNLLTHDFWGADLQLPLSHKSYRPATVLSFRWNYAVGGLDPRGFHAVNIALHACAAFLLVRVGRRLASVFPGTTSHGPLLGGLLFAVHPVHCDSVASIVGRADVLCTVFSLLAILAYVPPLAPRKLLPARMATALLLALFATLSKETGATTFGLFVVFEVALPGTTSRLRVAAVCAATALLVLVRIAINGPHTLYAWTKFENEFAAMPWGSAKGLTIAHLHGWYLYKLVWPRYLCYDYGYRTILPIESFGDGRNVLTFGAYLVVLVIGGATWRARTQSPAMLYAALALLPFVPAANVLFPIGTVLAERLLYFPSAGFCLLVGAGVDAVVASVATPAWCRRLVLGCFLAILAVGGLRAMARNTEWTSEATLFEASLMVAPESVKVLTNVAKQHLFSNPPRATSYLERAVALMPEYSLAHLNLAAAYGSFDHAFGKPLHSMQHLVHACALDQSSLAFSSLGMRLVEFVIRHGAAVAPHCKQTILARAETFVESALAATPLIPSAYYTLGQIALQRGDPDGAIRWFERTVVANEQVRARGFDLSDQMNLCHLNTIAHNCILHILFLGNRLTSEVPSTCFEVANNAAMHLHRQNATDAAVALLKKALAVAPTNEVLRANLATVARA</sequence>
<keyword evidence="7 14" id="KW-0812">Transmembrane</keyword>
<dbReference type="EC" id="2.4.1.109" evidence="5"/>
<evidence type="ECO:0000256" key="8">
    <source>
        <dbReference type="ARBA" id="ARBA00022737"/>
    </source>
</evidence>
<reference evidence="16 17" key="1">
    <citation type="journal article" date="2014" name="Genome Biol. Evol.">
        <title>The secreted proteins of Achlya hypogyna and Thraustotheca clavata identify the ancestral oomycete secretome and reveal gene acquisitions by horizontal gene transfer.</title>
        <authorList>
            <person name="Misner I."/>
            <person name="Blouin N."/>
            <person name="Leonard G."/>
            <person name="Richards T.A."/>
            <person name="Lane C.E."/>
        </authorList>
    </citation>
    <scope>NUCLEOTIDE SEQUENCE [LARGE SCALE GENOMIC DNA]</scope>
    <source>
        <strain evidence="16 17">ATCC 48635</strain>
    </source>
</reference>
<evidence type="ECO:0000313" key="17">
    <source>
        <dbReference type="Proteomes" id="UP000243579"/>
    </source>
</evidence>
<dbReference type="EMBL" id="JNBR01000371">
    <property type="protein sequence ID" value="OQR94204.1"/>
    <property type="molecule type" value="Genomic_DNA"/>
</dbReference>
<keyword evidence="8" id="KW-0677">Repeat</keyword>
<evidence type="ECO:0000256" key="3">
    <source>
        <dbReference type="ARBA" id="ARBA00004922"/>
    </source>
</evidence>
<comment type="subcellular location">
    <subcellularLocation>
        <location evidence="2">Endoplasmic reticulum</location>
    </subcellularLocation>
    <subcellularLocation>
        <location evidence="1">Membrane</location>
        <topology evidence="1">Multi-pass membrane protein</topology>
    </subcellularLocation>
</comment>
<comment type="similarity">
    <text evidence="4">Belongs to the TMTC family.</text>
</comment>
<keyword evidence="17" id="KW-1185">Reference proteome</keyword>
<feature type="transmembrane region" description="Helical" evidence="14">
    <location>
        <begin position="386"/>
        <end position="404"/>
    </location>
</feature>
<feature type="transmembrane region" description="Helical" evidence="14">
    <location>
        <begin position="214"/>
        <end position="233"/>
    </location>
</feature>
<dbReference type="Gene3D" id="1.25.40.10">
    <property type="entry name" value="Tetratricopeptide repeat domain"/>
    <property type="match status" value="1"/>
</dbReference>
<evidence type="ECO:0000256" key="12">
    <source>
        <dbReference type="ARBA" id="ARBA00023136"/>
    </source>
</evidence>
<keyword evidence="9 13" id="KW-0802">TPR repeat</keyword>
<evidence type="ECO:0000256" key="13">
    <source>
        <dbReference type="PROSITE-ProRule" id="PRU00339"/>
    </source>
</evidence>
<dbReference type="InterPro" id="IPR052346">
    <property type="entry name" value="O-mannosyl-transferase_TMTC"/>
</dbReference>
<dbReference type="SUPFAM" id="SSF48452">
    <property type="entry name" value="TPR-like"/>
    <property type="match status" value="1"/>
</dbReference>
<feature type="transmembrane region" description="Helical" evidence="14">
    <location>
        <begin position="300"/>
        <end position="319"/>
    </location>
</feature>
<dbReference type="OrthoDB" id="66906at2759"/>
<feature type="repeat" description="TPR" evidence="13">
    <location>
        <begin position="545"/>
        <end position="578"/>
    </location>
</feature>
<dbReference type="GO" id="GO:0005783">
    <property type="term" value="C:endoplasmic reticulum"/>
    <property type="evidence" value="ECO:0007669"/>
    <property type="project" value="UniProtKB-SubCell"/>
</dbReference>
<comment type="pathway">
    <text evidence="3">Protein modification; protein glycosylation.</text>
</comment>
<keyword evidence="11 14" id="KW-1133">Transmembrane helix</keyword>
<evidence type="ECO:0000259" key="15">
    <source>
        <dbReference type="Pfam" id="PF08409"/>
    </source>
</evidence>
<keyword evidence="12 14" id="KW-0472">Membrane</keyword>
<evidence type="ECO:0000256" key="6">
    <source>
        <dbReference type="ARBA" id="ARBA00022679"/>
    </source>
</evidence>
<evidence type="ECO:0000256" key="7">
    <source>
        <dbReference type="ARBA" id="ARBA00022692"/>
    </source>
</evidence>
<feature type="transmembrane region" description="Helical" evidence="14">
    <location>
        <begin position="179"/>
        <end position="202"/>
    </location>
</feature>
<proteinExistence type="inferred from homology"/>
<feature type="transmembrane region" description="Helical" evidence="14">
    <location>
        <begin position="354"/>
        <end position="374"/>
    </location>
</feature>
<dbReference type="PANTHER" id="PTHR44227">
    <property type="match status" value="1"/>
</dbReference>
<evidence type="ECO:0000256" key="2">
    <source>
        <dbReference type="ARBA" id="ARBA00004240"/>
    </source>
</evidence>
<dbReference type="STRING" id="1202772.A0A1V9Z867"/>
<evidence type="ECO:0000256" key="4">
    <source>
        <dbReference type="ARBA" id="ARBA00007882"/>
    </source>
</evidence>
<keyword evidence="6" id="KW-0808">Transferase</keyword>
<feature type="domain" description="DUF1736" evidence="15">
    <location>
        <begin position="241"/>
        <end position="309"/>
    </location>
</feature>
<protein>
    <recommendedName>
        <fullName evidence="5">dolichyl-phosphate-mannose--protein mannosyltransferase</fullName>
        <ecNumber evidence="5">2.4.1.109</ecNumber>
    </recommendedName>
</protein>
<dbReference type="UniPathway" id="UPA00378"/>
<evidence type="ECO:0000256" key="11">
    <source>
        <dbReference type="ARBA" id="ARBA00022989"/>
    </source>
</evidence>
<evidence type="ECO:0000256" key="14">
    <source>
        <dbReference type="SAM" id="Phobius"/>
    </source>
</evidence>
<dbReference type="GO" id="GO:0030968">
    <property type="term" value="P:endoplasmic reticulum unfolded protein response"/>
    <property type="evidence" value="ECO:0007669"/>
    <property type="project" value="TreeGrafter"/>
</dbReference>
<feature type="transmembrane region" description="Helical" evidence="14">
    <location>
        <begin position="326"/>
        <end position="348"/>
    </location>
</feature>
<accession>A0A1V9Z867</accession>
<dbReference type="AlphaFoldDB" id="A0A1V9Z867"/>
<dbReference type="Pfam" id="PF08409">
    <property type="entry name" value="TMTC_DUF1736"/>
    <property type="match status" value="1"/>
</dbReference>
<gene>
    <name evidence="16" type="ORF">ACHHYP_01619</name>
</gene>
<keyword evidence="10" id="KW-0256">Endoplasmic reticulum</keyword>
<dbReference type="SMART" id="SM00028">
    <property type="entry name" value="TPR"/>
    <property type="match status" value="2"/>
</dbReference>
<dbReference type="InterPro" id="IPR013618">
    <property type="entry name" value="TMTC_DUF1736"/>
</dbReference>
<dbReference type="InterPro" id="IPR019734">
    <property type="entry name" value="TPR_rpt"/>
</dbReference>
<dbReference type="Pfam" id="PF13432">
    <property type="entry name" value="TPR_16"/>
    <property type="match status" value="1"/>
</dbReference>
<name>A0A1V9Z867_ACHHY</name>
<comment type="caution">
    <text evidence="16">The sequence shown here is derived from an EMBL/GenBank/DDBJ whole genome shotgun (WGS) entry which is preliminary data.</text>
</comment>
<evidence type="ECO:0000256" key="5">
    <source>
        <dbReference type="ARBA" id="ARBA00012839"/>
    </source>
</evidence>
<dbReference type="GO" id="GO:0016020">
    <property type="term" value="C:membrane"/>
    <property type="evidence" value="ECO:0007669"/>
    <property type="project" value="UniProtKB-SubCell"/>
</dbReference>
<dbReference type="GO" id="GO:0004169">
    <property type="term" value="F:dolichyl-phosphate-mannose-protein mannosyltransferase activity"/>
    <property type="evidence" value="ECO:0007669"/>
    <property type="project" value="UniProtKB-EC"/>
</dbReference>
<feature type="transmembrane region" description="Helical" evidence="14">
    <location>
        <begin position="149"/>
        <end position="167"/>
    </location>
</feature>
<dbReference type="InterPro" id="IPR011990">
    <property type="entry name" value="TPR-like_helical_dom_sf"/>
</dbReference>
<evidence type="ECO:0000313" key="16">
    <source>
        <dbReference type="EMBL" id="OQR94204.1"/>
    </source>
</evidence>
<dbReference type="PANTHER" id="PTHR44227:SF3">
    <property type="entry name" value="PROTEIN O-MANNOSYL-TRANSFERASE TMTC4"/>
    <property type="match status" value="1"/>
</dbReference>
<dbReference type="Proteomes" id="UP000243579">
    <property type="component" value="Unassembled WGS sequence"/>
</dbReference>
<evidence type="ECO:0000256" key="1">
    <source>
        <dbReference type="ARBA" id="ARBA00004141"/>
    </source>
</evidence>
<dbReference type="PROSITE" id="PS50005">
    <property type="entry name" value="TPR"/>
    <property type="match status" value="1"/>
</dbReference>
<evidence type="ECO:0000256" key="10">
    <source>
        <dbReference type="ARBA" id="ARBA00022824"/>
    </source>
</evidence>